<dbReference type="InterPro" id="IPR012763">
    <property type="entry name" value="DNA_pol_III_sug/sutau_N"/>
</dbReference>
<dbReference type="GO" id="GO:0005524">
    <property type="term" value="F:ATP binding"/>
    <property type="evidence" value="ECO:0007669"/>
    <property type="project" value="UniProtKB-KW"/>
</dbReference>
<dbReference type="Gene3D" id="1.20.272.10">
    <property type="match status" value="1"/>
</dbReference>
<dbReference type="GO" id="GO:0003677">
    <property type="term" value="F:DNA binding"/>
    <property type="evidence" value="ECO:0007669"/>
    <property type="project" value="InterPro"/>
</dbReference>
<evidence type="ECO:0000259" key="13">
    <source>
        <dbReference type="SMART" id="SM00382"/>
    </source>
</evidence>
<evidence type="ECO:0000256" key="5">
    <source>
        <dbReference type="ARBA" id="ARBA00022705"/>
    </source>
</evidence>
<dbReference type="GO" id="GO:0046872">
    <property type="term" value="F:metal ion binding"/>
    <property type="evidence" value="ECO:0007669"/>
    <property type="project" value="UniProtKB-KW"/>
</dbReference>
<evidence type="ECO:0000256" key="6">
    <source>
        <dbReference type="ARBA" id="ARBA00022723"/>
    </source>
</evidence>
<keyword evidence="8" id="KW-0862">Zinc</keyword>
<keyword evidence="6" id="KW-0479">Metal-binding</keyword>
<dbReference type="FunFam" id="3.40.50.300:FF:000014">
    <property type="entry name" value="DNA polymerase III subunit gamma/tau"/>
    <property type="match status" value="1"/>
</dbReference>
<dbReference type="Pfam" id="PF12362">
    <property type="entry name" value="DUF3646"/>
    <property type="match status" value="1"/>
</dbReference>
<evidence type="ECO:0000256" key="2">
    <source>
        <dbReference type="ARBA" id="ARBA00012417"/>
    </source>
</evidence>
<dbReference type="PANTHER" id="PTHR11669">
    <property type="entry name" value="REPLICATION FACTOR C / DNA POLYMERASE III GAMMA-TAU SUBUNIT"/>
    <property type="match status" value="1"/>
</dbReference>
<feature type="domain" description="AAA+ ATPase" evidence="13">
    <location>
        <begin position="51"/>
        <end position="197"/>
    </location>
</feature>
<dbReference type="AlphaFoldDB" id="A0A8S4C171"/>
<feature type="compositionally biased region" description="Basic and acidic residues" evidence="12">
    <location>
        <begin position="391"/>
        <end position="400"/>
    </location>
</feature>
<evidence type="ECO:0000256" key="11">
    <source>
        <dbReference type="ARBA" id="ARBA00049244"/>
    </source>
</evidence>
<keyword evidence="9" id="KW-0067">ATP-binding</keyword>
<dbReference type="InterPro" id="IPR045085">
    <property type="entry name" value="HLD_clamp_pol_III_gamma_tau"/>
</dbReference>
<comment type="similarity">
    <text evidence="1">Belongs to the DnaX/STICHEL family.</text>
</comment>
<dbReference type="CDD" id="cd00009">
    <property type="entry name" value="AAA"/>
    <property type="match status" value="1"/>
</dbReference>
<dbReference type="PANTHER" id="PTHR11669:SF0">
    <property type="entry name" value="PROTEIN STICHEL-LIKE 2"/>
    <property type="match status" value="1"/>
</dbReference>
<keyword evidence="3" id="KW-0808">Transferase</keyword>
<dbReference type="InterPro" id="IPR027417">
    <property type="entry name" value="P-loop_NTPase"/>
</dbReference>
<evidence type="ECO:0000256" key="3">
    <source>
        <dbReference type="ARBA" id="ARBA00022679"/>
    </source>
</evidence>
<name>A0A8S4C171_9ACAR</name>
<comment type="catalytic activity">
    <reaction evidence="11">
        <text>DNA(n) + a 2'-deoxyribonucleoside 5'-triphosphate = DNA(n+1) + diphosphate</text>
        <dbReference type="Rhea" id="RHEA:22508"/>
        <dbReference type="Rhea" id="RHEA-COMP:17339"/>
        <dbReference type="Rhea" id="RHEA-COMP:17340"/>
        <dbReference type="ChEBI" id="CHEBI:33019"/>
        <dbReference type="ChEBI" id="CHEBI:61560"/>
        <dbReference type="ChEBI" id="CHEBI:173112"/>
        <dbReference type="EC" id="2.7.7.7"/>
    </reaction>
</comment>
<keyword evidence="4" id="KW-0548">Nucleotidyltransferase</keyword>
<evidence type="ECO:0000313" key="15">
    <source>
        <dbReference type="Proteomes" id="UP000837675"/>
    </source>
</evidence>
<dbReference type="Pfam" id="PF13177">
    <property type="entry name" value="DNA_pol3_delta2"/>
    <property type="match status" value="1"/>
</dbReference>
<dbReference type="GO" id="GO:0003887">
    <property type="term" value="F:DNA-directed DNA polymerase activity"/>
    <property type="evidence" value="ECO:0007669"/>
    <property type="project" value="UniProtKB-KW"/>
</dbReference>
<evidence type="ECO:0000256" key="4">
    <source>
        <dbReference type="ARBA" id="ARBA00022695"/>
    </source>
</evidence>
<dbReference type="InterPro" id="IPR008921">
    <property type="entry name" value="DNA_pol3_clamp-load_cplx_C"/>
</dbReference>
<evidence type="ECO:0000256" key="7">
    <source>
        <dbReference type="ARBA" id="ARBA00022741"/>
    </source>
</evidence>
<dbReference type="EC" id="2.7.7.7" evidence="2"/>
<reference evidence="14" key="1">
    <citation type="submission" date="2021-06" db="EMBL/GenBank/DDBJ databases">
        <authorList>
            <person name="Nardi T."/>
            <person name="Nardi T."/>
        </authorList>
    </citation>
    <scope>NUCLEOTIDE SEQUENCE</scope>
</reference>
<proteinExistence type="inferred from homology"/>
<sequence length="530" mass="60346">MQDSLFIQEELNKNKSYKVLARKYRPKSFNELIGQDILVKTLTNAIKMNRFPHAILLTGIRGIGKTTTARIITKIMNCQSIDLQNESLTPCERCYSCINIASSQHTDVLEMDAASHTSVNDIRVIIENAHYAPVSSRFRAYIIDEVHMLSISAFNALLKTLEEPPQHLIFIFATTEIQKIPLTILSRCQRFDLRRVSTEVLKSHYLNILEQENISIENEAIDLIVKAADGSVRDGLSILDQAIALSHGTIKDELIRDMLCINNKVQIIELFMYLIAGDIKELLNLVADLYNSGSDPVMIVNQLLELVYEVSKFKTLSDNNYLTGFSQSQLEKIQLLQISFLARSWQMLLKGLEEVKISIMPLQALEMVLIRLCYLNSSITPEEILSKLEGNKLDDDRPSESKPAPVQSTEPSLKVSDVDTLLIILYEKNELDLYYMLHNEVAIVEFEKGMMKINPLNYSPHGLVNILKKKLKEITKIEWNIELVKDEALTIGLQNKQQQEEKKEAIANNDMVKEVLNHFTGSKIIDIKVR</sequence>
<dbReference type="InterPro" id="IPR022754">
    <property type="entry name" value="DNA_pol_III_gamma-3"/>
</dbReference>
<keyword evidence="5" id="KW-0235">DNA replication</keyword>
<comment type="caution">
    <text evidence="14">The sequence shown here is derived from an EMBL/GenBank/DDBJ whole genome shotgun (WGS) entry which is preliminary data.</text>
</comment>
<evidence type="ECO:0000256" key="1">
    <source>
        <dbReference type="ARBA" id="ARBA00006360"/>
    </source>
</evidence>
<gene>
    <name evidence="14" type="ORF">MHYMCMPASI_00291</name>
</gene>
<dbReference type="FunFam" id="1.10.8.60:FF:000013">
    <property type="entry name" value="DNA polymerase III subunit gamma/tau"/>
    <property type="match status" value="1"/>
</dbReference>
<feature type="region of interest" description="Disordered" evidence="12">
    <location>
        <begin position="391"/>
        <end position="411"/>
    </location>
</feature>
<dbReference type="GO" id="GO:0006261">
    <property type="term" value="P:DNA-templated DNA replication"/>
    <property type="evidence" value="ECO:0007669"/>
    <property type="project" value="TreeGrafter"/>
</dbReference>
<dbReference type="InterPro" id="IPR022107">
    <property type="entry name" value="DNA_pol_III_gamma/tau_C"/>
</dbReference>
<keyword evidence="15" id="KW-1185">Reference proteome</keyword>
<protein>
    <recommendedName>
        <fullName evidence="2">DNA-directed DNA polymerase</fullName>
        <ecNumber evidence="2">2.7.7.7</ecNumber>
    </recommendedName>
</protein>
<dbReference type="Gene3D" id="1.10.8.60">
    <property type="match status" value="1"/>
</dbReference>
<dbReference type="InterPro" id="IPR003593">
    <property type="entry name" value="AAA+_ATPase"/>
</dbReference>
<dbReference type="NCBIfam" id="TIGR02397">
    <property type="entry name" value="dnaX_nterm"/>
    <property type="match status" value="1"/>
</dbReference>
<evidence type="ECO:0000313" key="14">
    <source>
        <dbReference type="EMBL" id="CAG7590368.1"/>
    </source>
</evidence>
<dbReference type="SUPFAM" id="SSF52540">
    <property type="entry name" value="P-loop containing nucleoside triphosphate hydrolases"/>
    <property type="match status" value="1"/>
</dbReference>
<evidence type="ECO:0000256" key="9">
    <source>
        <dbReference type="ARBA" id="ARBA00022840"/>
    </source>
</evidence>
<accession>A0A8S4C171</accession>
<dbReference type="SUPFAM" id="SSF48019">
    <property type="entry name" value="post-AAA+ oligomerization domain-like"/>
    <property type="match status" value="1"/>
</dbReference>
<dbReference type="Pfam" id="PF22608">
    <property type="entry name" value="DNAX_ATPase_lid"/>
    <property type="match status" value="1"/>
</dbReference>
<keyword evidence="10" id="KW-0239">DNA-directed DNA polymerase</keyword>
<keyword evidence="7" id="KW-0547">Nucleotide-binding</keyword>
<dbReference type="InterPro" id="IPR050238">
    <property type="entry name" value="DNA_Rep/Repair_Clamp_Loader"/>
</dbReference>
<dbReference type="CDD" id="cd18137">
    <property type="entry name" value="HLD_clamp_pol_III_gamma_tau"/>
    <property type="match status" value="1"/>
</dbReference>
<dbReference type="Gene3D" id="3.40.50.300">
    <property type="entry name" value="P-loop containing nucleotide triphosphate hydrolases"/>
    <property type="match status" value="1"/>
</dbReference>
<evidence type="ECO:0000256" key="12">
    <source>
        <dbReference type="SAM" id="MobiDB-lite"/>
    </source>
</evidence>
<organism evidence="14 15">
    <name type="scientific">Hyalomma marginatum</name>
    <dbReference type="NCBI Taxonomy" id="34627"/>
    <lineage>
        <taxon>Eukaryota</taxon>
        <taxon>Metazoa</taxon>
        <taxon>Ecdysozoa</taxon>
        <taxon>Arthropoda</taxon>
        <taxon>Chelicerata</taxon>
        <taxon>Arachnida</taxon>
        <taxon>Acari</taxon>
        <taxon>Parasitiformes</taxon>
        <taxon>Ixodida</taxon>
        <taxon>Ixodoidea</taxon>
        <taxon>Ixodidae</taxon>
        <taxon>Hyalomminae</taxon>
        <taxon>Hyalomma</taxon>
    </lineage>
</organism>
<evidence type="ECO:0000256" key="10">
    <source>
        <dbReference type="ARBA" id="ARBA00022932"/>
    </source>
</evidence>
<evidence type="ECO:0000256" key="8">
    <source>
        <dbReference type="ARBA" id="ARBA00022833"/>
    </source>
</evidence>
<dbReference type="Proteomes" id="UP000837675">
    <property type="component" value="Unassembled WGS sequence"/>
</dbReference>
<dbReference type="GO" id="GO:0009360">
    <property type="term" value="C:DNA polymerase III complex"/>
    <property type="evidence" value="ECO:0007669"/>
    <property type="project" value="InterPro"/>
</dbReference>
<dbReference type="Pfam" id="PF12169">
    <property type="entry name" value="DNA_pol3_gamma3"/>
    <property type="match status" value="1"/>
</dbReference>
<dbReference type="EMBL" id="CAJVAF010000103">
    <property type="protein sequence ID" value="CAG7590368.1"/>
    <property type="molecule type" value="Genomic_DNA"/>
</dbReference>
<dbReference type="SMART" id="SM00382">
    <property type="entry name" value="AAA"/>
    <property type="match status" value="1"/>
</dbReference>